<feature type="domain" description="Cyclic nucleotide-binding" evidence="2">
    <location>
        <begin position="371"/>
        <end position="486"/>
    </location>
</feature>
<dbReference type="Pfam" id="PF00027">
    <property type="entry name" value="cNMP_binding"/>
    <property type="match status" value="2"/>
</dbReference>
<dbReference type="SMART" id="SM00100">
    <property type="entry name" value="cNMP"/>
    <property type="match status" value="3"/>
</dbReference>
<evidence type="ECO:0000259" key="2">
    <source>
        <dbReference type="PROSITE" id="PS50042"/>
    </source>
</evidence>
<dbReference type="CDD" id="cd00038">
    <property type="entry name" value="CAP_ED"/>
    <property type="match status" value="3"/>
</dbReference>
<dbReference type="PANTHER" id="PTHR23011">
    <property type="entry name" value="CYCLIC NUCLEOTIDE-BINDING DOMAIN CONTAINING PROTEIN"/>
    <property type="match status" value="1"/>
</dbReference>
<evidence type="ECO:0000313" key="4">
    <source>
        <dbReference type="Proteomes" id="UP000794436"/>
    </source>
</evidence>
<reference evidence="3" key="1">
    <citation type="submission" date="2019-03" db="EMBL/GenBank/DDBJ databases">
        <title>Long read genome sequence of the mycoparasitic Pythium oligandrum ATCC 38472 isolated from sugarbeet rhizosphere.</title>
        <authorList>
            <person name="Gaulin E."/>
        </authorList>
    </citation>
    <scope>NUCLEOTIDE SEQUENCE</scope>
    <source>
        <strain evidence="3">ATCC 38472_TT</strain>
    </source>
</reference>
<comment type="caution">
    <text evidence="3">The sequence shown here is derived from an EMBL/GenBank/DDBJ whole genome shotgun (WGS) entry which is preliminary data.</text>
</comment>
<dbReference type="InterPro" id="IPR018490">
    <property type="entry name" value="cNMP-bd_dom_sf"/>
</dbReference>
<dbReference type="EMBL" id="SPLM01000144">
    <property type="protein sequence ID" value="TMW57455.1"/>
    <property type="molecule type" value="Genomic_DNA"/>
</dbReference>
<proteinExistence type="predicted"/>
<dbReference type="SUPFAM" id="SSF51206">
    <property type="entry name" value="cAMP-binding domain-like"/>
    <property type="match status" value="3"/>
</dbReference>
<feature type="compositionally biased region" description="Polar residues" evidence="1">
    <location>
        <begin position="542"/>
        <end position="552"/>
    </location>
</feature>
<evidence type="ECO:0000313" key="3">
    <source>
        <dbReference type="EMBL" id="TMW57455.1"/>
    </source>
</evidence>
<dbReference type="OrthoDB" id="21144at2759"/>
<dbReference type="PANTHER" id="PTHR23011:SF28">
    <property type="entry name" value="CYCLIC NUCLEOTIDE-BINDING DOMAIN CONTAINING PROTEIN"/>
    <property type="match status" value="1"/>
</dbReference>
<feature type="region of interest" description="Disordered" evidence="1">
    <location>
        <begin position="578"/>
        <end position="661"/>
    </location>
</feature>
<organism evidence="3 4">
    <name type="scientific">Pythium oligandrum</name>
    <name type="common">Mycoparasitic fungus</name>
    <dbReference type="NCBI Taxonomy" id="41045"/>
    <lineage>
        <taxon>Eukaryota</taxon>
        <taxon>Sar</taxon>
        <taxon>Stramenopiles</taxon>
        <taxon>Oomycota</taxon>
        <taxon>Peronosporomycetes</taxon>
        <taxon>Pythiales</taxon>
        <taxon>Pythiaceae</taxon>
        <taxon>Pythium</taxon>
    </lineage>
</organism>
<dbReference type="Proteomes" id="UP000794436">
    <property type="component" value="Unassembled WGS sequence"/>
</dbReference>
<feature type="domain" description="Cyclic nucleotide-binding" evidence="2">
    <location>
        <begin position="80"/>
        <end position="187"/>
    </location>
</feature>
<keyword evidence="4" id="KW-1185">Reference proteome</keyword>
<protein>
    <recommendedName>
        <fullName evidence="2">Cyclic nucleotide-binding domain-containing protein</fullName>
    </recommendedName>
</protein>
<gene>
    <name evidence="3" type="ORF">Poli38472_003380</name>
</gene>
<dbReference type="Gene3D" id="2.60.120.10">
    <property type="entry name" value="Jelly Rolls"/>
    <property type="match status" value="3"/>
</dbReference>
<feature type="region of interest" description="Disordered" evidence="1">
    <location>
        <begin position="533"/>
        <end position="552"/>
    </location>
</feature>
<name>A0A8K1C6Y7_PYTOL</name>
<dbReference type="AlphaFoldDB" id="A0A8K1C6Y7"/>
<dbReference type="PROSITE" id="PS50042">
    <property type="entry name" value="CNMP_BINDING_3"/>
    <property type="match status" value="3"/>
</dbReference>
<dbReference type="InterPro" id="IPR014710">
    <property type="entry name" value="RmlC-like_jellyroll"/>
</dbReference>
<evidence type="ECO:0000256" key="1">
    <source>
        <dbReference type="SAM" id="MobiDB-lite"/>
    </source>
</evidence>
<feature type="domain" description="Cyclic nucleotide-binding" evidence="2">
    <location>
        <begin position="241"/>
        <end position="366"/>
    </location>
</feature>
<sequence length="976" mass="109055">MTMETTPMAMEGLEATSPVAEKRHVLVRKLSLASELETMASSGAFVRAVQENRPEVDVCRTILQKKTGKRTLDDIHVVDKLYQSIELGVYDQKGAFVFEQDDPGDSFYMVFRGQAVEIMTREKRKAVTSIGMDNKRSNIHVAFLNPGDSFGERALLYDTDRRAASAVISSNYAELIFINRGVFTDLLKESQDADTTGSTLEITRRFRTNKDIIRNIFMRQSAQRSEKDLKFAVEYLKGVKFFSRFSFEVRKQLCKVMKLISAVTNTILFEEGQVGRHFYIIFSGSVEVSVRTKNRFDENTENVVSRLAEGESFGELALSEDNGVRRATVICADFCELLVLGQDQYEPLIKKYQNEYNALYAQMLRKNAYFIGPEWDDNTIEGMCSVMTEKHIPFRGEICKQGSRASEMFIITRGECVIVHEGKHPITGQPQQYELGRYGPNSVLGCAEASAGKFNDIHTRDYSIIAQSPVKMLVLSRFDIFHLMSPEARASLQRSALGYMRESIESRALKTVAWERYRQEYLTEILSAKEKQKGIGAGRGPISSNTLSKSSSVPVIPSAKALKSLVEPCALVLEVRHSPSRAQSRKLGRIQSPEKAQSERSENSAPGPKPETTAETEARRRHTVPTDLNGTESEAKNLLPVTIQEEDTEVSRDEGSNAEQDSVALTPIRKPRMTRRNSLVKSRTMAVLETVPDPALRRVPSNMDHGNSKLASAALTAPPIWTPIHGVCQPFSVLGFRKERPRPRKITSVNSIKAARSSLLVTSSMKASAAALTEATAATTVSHDEPLVAAFRVMGKFCELYEALNLFAHVCTLETTPPPGKDTSRFAIYKDDEMTMALENFFSGVGSNATPYQYRALDLQHPNAHRFACVSVSLETPTRVIENVSVHVYQCCPTAQSAVRFAKQMSASTLATMTLYVVPLFEWIPLADLDRFDARNADLELAFESILAPTAFNVLSTWKARKEAIKKARMHTLHRK</sequence>
<accession>A0A8K1C6Y7</accession>
<dbReference type="InterPro" id="IPR000595">
    <property type="entry name" value="cNMP-bd_dom"/>
</dbReference>